<organismHost>
    <name type="scientific">Thermoproteus tenax</name>
    <dbReference type="NCBI Taxonomy" id="2271"/>
</organismHost>
<dbReference type="EMBL" id="AJ635161">
    <property type="protein sequence ID" value="CAG25626.1"/>
    <property type="molecule type" value="Genomic_DNA"/>
</dbReference>
<evidence type="ECO:0000256" key="2">
    <source>
        <dbReference type="SAM" id="Phobius"/>
    </source>
</evidence>
<keyword evidence="2" id="KW-0472">Membrane</keyword>
<feature type="transmembrane region" description="Helical" evidence="2">
    <location>
        <begin position="7"/>
        <end position="29"/>
    </location>
</feature>
<protein>
    <submittedName>
        <fullName evidence="3">Uncharacterized protein</fullName>
    </submittedName>
</protein>
<keyword evidence="4" id="KW-1185">Reference proteome</keyword>
<dbReference type="Proteomes" id="UP000008777">
    <property type="component" value="Segment"/>
</dbReference>
<sequence length="171" mass="19577">MWGFNGFCWGLGLLMGVSAFSMLVAIIYVKRDCPICQSFLKHTIIKGATARKCVPLIFKDVDMVPLSEKRLVWSYEFDPNLGLVFRIYVPFLVIADVDEKYSIKQIFFKTPLIPKIPVGFSEPEVREVIYTTYSWCGYGKALSKDVEPSGGVEPVEKPRRRRRSPRSEDNE</sequence>
<organismHost>
    <name type="scientific">Pyrobaculum</name>
    <dbReference type="NCBI Taxonomy" id="2276"/>
</organismHost>
<evidence type="ECO:0000313" key="4">
    <source>
        <dbReference type="Proteomes" id="UP000008777"/>
    </source>
</evidence>
<name>Q6ZYJ6_PSVY</name>
<evidence type="ECO:0000256" key="1">
    <source>
        <dbReference type="SAM" id="MobiDB-lite"/>
    </source>
</evidence>
<keyword evidence="2" id="KW-1133">Transmembrane helix</keyword>
<evidence type="ECO:0000313" key="3">
    <source>
        <dbReference type="EMBL" id="CAG25626.1"/>
    </source>
</evidence>
<keyword evidence="2" id="KW-0812">Transmembrane</keyword>
<dbReference type="KEGG" id="vg:4432022"/>
<accession>Q6ZYJ6</accession>
<dbReference type="GeneID" id="4432022"/>
<dbReference type="RefSeq" id="YP_015528.1">
    <property type="nucleotide sequence ID" value="NC_005872.1"/>
</dbReference>
<feature type="region of interest" description="Disordered" evidence="1">
    <location>
        <begin position="142"/>
        <end position="171"/>
    </location>
</feature>
<organism evidence="3 4">
    <name type="scientific">Pyrobaculum spherical virus (isolate United States/Yellowstone)</name>
    <name type="common">PSV</name>
    <dbReference type="NCBI Taxonomy" id="654907"/>
    <lineage>
        <taxon>Viruses</taxon>
        <taxon>Viruses incertae sedis</taxon>
        <taxon>Globuloviridae</taxon>
        <taxon>Alphaglobulovirus</taxon>
        <taxon>Alphaglobulovirus obsidianense</taxon>
    </lineage>
</organism>
<reference evidence="3 4" key="1">
    <citation type="journal article" date="2004" name="Virology">
        <title>Morphology and genome organisation of the virus PSV of the hyperthermophilic archaeal genera Pyrobaculum and Thermoproteus: A novel virus family, the Globuloviridae.</title>
        <authorList>
            <person name="Haering M."/>
            <person name="Peng X."/>
            <person name="Bruegger K."/>
            <person name="Rachel R."/>
            <person name="Stetter K.O."/>
            <person name="Garrett R.A."/>
            <person name="Prangishvili D."/>
        </authorList>
    </citation>
    <scope>NUCLEOTIDE SEQUENCE [LARGE SCALE GENOMIC DNA]</scope>
    <source>
        <strain evidence="4">Isolate United States/Yellowstone</strain>
    </source>
</reference>
<proteinExistence type="predicted"/>